<evidence type="ECO:0000256" key="1">
    <source>
        <dbReference type="ARBA" id="ARBA00007553"/>
    </source>
</evidence>
<evidence type="ECO:0000259" key="4">
    <source>
        <dbReference type="SMART" id="SM00644"/>
    </source>
</evidence>
<feature type="region of interest" description="Disordered" evidence="2">
    <location>
        <begin position="27"/>
        <end position="84"/>
    </location>
</feature>
<keyword evidence="7" id="KW-1185">Reference proteome</keyword>
<feature type="domain" description="N-acetylmuramoyl-L-alanine amidase" evidence="4">
    <location>
        <begin position="353"/>
        <end position="513"/>
    </location>
</feature>
<comment type="similarity">
    <text evidence="1">Belongs to the N-acetylmuramoyl-L-alanine amidase 2 family.</text>
</comment>
<dbReference type="RefSeq" id="WP_191211826.1">
    <property type="nucleotide sequence ID" value="NZ_BAABKL010000050.1"/>
</dbReference>
<dbReference type="SUPFAM" id="SSF55846">
    <property type="entry name" value="N-acetylmuramoyl-L-alanine amidase-like"/>
    <property type="match status" value="1"/>
</dbReference>
<dbReference type="EMBL" id="JACXYU010000017">
    <property type="protein sequence ID" value="MBD3934537.1"/>
    <property type="molecule type" value="Genomic_DNA"/>
</dbReference>
<feature type="chain" id="PRO_5036837099" evidence="3">
    <location>
        <begin position="29"/>
        <end position="533"/>
    </location>
</feature>
<name>A0A927F543_9ACTN</name>
<feature type="region of interest" description="Disordered" evidence="2">
    <location>
        <begin position="168"/>
        <end position="247"/>
    </location>
</feature>
<dbReference type="InterPro" id="IPR015510">
    <property type="entry name" value="PGRP"/>
</dbReference>
<dbReference type="GO" id="GO:0008745">
    <property type="term" value="F:N-acetylmuramoyl-L-alanine amidase activity"/>
    <property type="evidence" value="ECO:0007669"/>
    <property type="project" value="InterPro"/>
</dbReference>
<dbReference type="Gene3D" id="3.40.80.10">
    <property type="entry name" value="Peptidoglycan recognition protein-like"/>
    <property type="match status" value="1"/>
</dbReference>
<dbReference type="InterPro" id="IPR002502">
    <property type="entry name" value="Amidase_domain"/>
</dbReference>
<dbReference type="PANTHER" id="PTHR11022">
    <property type="entry name" value="PEPTIDOGLYCAN RECOGNITION PROTEIN"/>
    <property type="match status" value="1"/>
</dbReference>
<dbReference type="Pfam" id="PF01510">
    <property type="entry name" value="Amidase_2"/>
    <property type="match status" value="1"/>
</dbReference>
<dbReference type="PANTHER" id="PTHR11022:SF41">
    <property type="entry name" value="PEPTIDOGLYCAN-RECOGNITION PROTEIN LC-RELATED"/>
    <property type="match status" value="1"/>
</dbReference>
<dbReference type="SMART" id="SM00644">
    <property type="entry name" value="Ami_2"/>
    <property type="match status" value="1"/>
</dbReference>
<comment type="caution">
    <text evidence="6">The sequence shown here is derived from an EMBL/GenBank/DDBJ whole genome shotgun (WGS) entry which is preliminary data.</text>
</comment>
<protein>
    <submittedName>
        <fullName evidence="6">N-acetylmuramoyl-L-alanine amidase</fullName>
    </submittedName>
</protein>
<dbReference type="InterPro" id="IPR006619">
    <property type="entry name" value="PGRP_domain_met/bac"/>
</dbReference>
<dbReference type="GO" id="GO:0008270">
    <property type="term" value="F:zinc ion binding"/>
    <property type="evidence" value="ECO:0007669"/>
    <property type="project" value="InterPro"/>
</dbReference>
<evidence type="ECO:0000256" key="2">
    <source>
        <dbReference type="SAM" id="MobiDB-lite"/>
    </source>
</evidence>
<feature type="compositionally biased region" description="Low complexity" evidence="2">
    <location>
        <begin position="37"/>
        <end position="51"/>
    </location>
</feature>
<organism evidence="6 7">
    <name type="scientific">Streptomyces chumphonensis</name>
    <dbReference type="NCBI Taxonomy" id="1214925"/>
    <lineage>
        <taxon>Bacteria</taxon>
        <taxon>Bacillati</taxon>
        <taxon>Actinomycetota</taxon>
        <taxon>Actinomycetes</taxon>
        <taxon>Kitasatosporales</taxon>
        <taxon>Streptomycetaceae</taxon>
        <taxon>Streptomyces</taxon>
    </lineage>
</organism>
<dbReference type="Proteomes" id="UP000632289">
    <property type="component" value="Unassembled WGS sequence"/>
</dbReference>
<dbReference type="AlphaFoldDB" id="A0A927F543"/>
<proteinExistence type="inferred from homology"/>
<evidence type="ECO:0000259" key="5">
    <source>
        <dbReference type="SMART" id="SM00701"/>
    </source>
</evidence>
<reference evidence="6" key="1">
    <citation type="submission" date="2020-09" db="EMBL/GenBank/DDBJ databases">
        <title>Secondary metabolite and genome analysis of marine Streptomyces chumphonensis KK1-2T.</title>
        <authorList>
            <person name="Phongsopitanun W."/>
            <person name="Kanchanasin P."/>
            <person name="Pittayakhajonwut P."/>
            <person name="Suwanborirux K."/>
            <person name="Tanasupawat S."/>
        </authorList>
    </citation>
    <scope>NUCLEOTIDE SEQUENCE</scope>
    <source>
        <strain evidence="6">KK1-2</strain>
    </source>
</reference>
<dbReference type="GO" id="GO:0009253">
    <property type="term" value="P:peptidoglycan catabolic process"/>
    <property type="evidence" value="ECO:0007669"/>
    <property type="project" value="InterPro"/>
</dbReference>
<feature type="compositionally biased region" description="Low complexity" evidence="2">
    <location>
        <begin position="210"/>
        <end position="226"/>
    </location>
</feature>
<evidence type="ECO:0000313" key="6">
    <source>
        <dbReference type="EMBL" id="MBD3934537.1"/>
    </source>
</evidence>
<accession>A0A927F543</accession>
<feature type="signal peptide" evidence="3">
    <location>
        <begin position="1"/>
        <end position="28"/>
    </location>
</feature>
<dbReference type="CDD" id="cd06583">
    <property type="entry name" value="PGRP"/>
    <property type="match status" value="1"/>
</dbReference>
<evidence type="ECO:0000256" key="3">
    <source>
        <dbReference type="SAM" id="SignalP"/>
    </source>
</evidence>
<dbReference type="SMART" id="SM00701">
    <property type="entry name" value="PGRP"/>
    <property type="match status" value="1"/>
</dbReference>
<sequence>MRAHVTSSIGVVCSAALLVPLAPSHVAAATAPPPAPADAAVSAPPADGPAPHESAARPAGNRSLPLDRVPPTSSERAPGALAELTPREVEPFSLLGVAWEDAGQELHGRVRVRTRDARTGTWSDWRELAAHTDEAPDPATAEARAETVRGSTAPLWVGASDGVAVRVLPEPGTRTPVLPDGLRLEMVDPGSEPQDADGRPGGYLPPEPDAPAGAPADVPGAAAGPDTGSGPGPAAVRALGGSAAHGTPAAYRTSAEYRTDTGATGVRPSALAAPPELSAAAAAASAVNSQLADLGAELIPPRTRKQAVADVVAAHDGVFPVTAEGIAEGQQDPYVGPRPGIVTRNGWGADESLREGGFLYTDTVKAAFVHHTGGSNGYACSEAESVIRGIYRYHTVSLGWRDVGYNFFVDKCGQIYEGRAGGVTKPVMGAHTYGFNSNTMGIAVLGSYGGTDPSKAATDGIAKLTAWKLGLYGVDPNSSTTLVSGGGKYRKGARVTMRTISGHRDGFATECPGARLYAELGSIRALAAKLQGR</sequence>
<evidence type="ECO:0000313" key="7">
    <source>
        <dbReference type="Proteomes" id="UP000632289"/>
    </source>
</evidence>
<gene>
    <name evidence="6" type="ORF">IF129_23600</name>
</gene>
<keyword evidence="3" id="KW-0732">Signal</keyword>
<dbReference type="InterPro" id="IPR036505">
    <property type="entry name" value="Amidase/PGRP_sf"/>
</dbReference>
<feature type="domain" description="Peptidoglycan recognition protein family" evidence="5">
    <location>
        <begin position="339"/>
        <end position="487"/>
    </location>
</feature>